<comment type="caution">
    <text evidence="1">The sequence shown here is derived from an EMBL/GenBank/DDBJ whole genome shotgun (WGS) entry which is preliminary data.</text>
</comment>
<gene>
    <name evidence="1" type="ORF">VNO80_20502</name>
</gene>
<evidence type="ECO:0000313" key="1">
    <source>
        <dbReference type="EMBL" id="KAK7345989.1"/>
    </source>
</evidence>
<name>A0AAN9M1H0_PHACN</name>
<dbReference type="EMBL" id="JAYMYR010000008">
    <property type="protein sequence ID" value="KAK7345989.1"/>
    <property type="molecule type" value="Genomic_DNA"/>
</dbReference>
<sequence length="86" mass="10403">MERYYHFFQHKAAYTQMLHTEVYVVRINNLFQISLCTDILQAVTVYCKVFKIILAVCYQYVFKDLKNKNTRVILYMVGFNPKFQTF</sequence>
<dbReference type="Proteomes" id="UP001374584">
    <property type="component" value="Unassembled WGS sequence"/>
</dbReference>
<reference evidence="1 2" key="1">
    <citation type="submission" date="2024-01" db="EMBL/GenBank/DDBJ databases">
        <title>The genomes of 5 underutilized Papilionoideae crops provide insights into root nodulation and disease resistanc.</title>
        <authorList>
            <person name="Jiang F."/>
        </authorList>
    </citation>
    <scope>NUCLEOTIDE SEQUENCE [LARGE SCALE GENOMIC DNA]</scope>
    <source>
        <strain evidence="1">JINMINGXINNONG_FW02</strain>
        <tissue evidence="1">Leaves</tissue>
    </source>
</reference>
<organism evidence="1 2">
    <name type="scientific">Phaseolus coccineus</name>
    <name type="common">Scarlet runner bean</name>
    <name type="synonym">Phaseolus multiflorus</name>
    <dbReference type="NCBI Taxonomy" id="3886"/>
    <lineage>
        <taxon>Eukaryota</taxon>
        <taxon>Viridiplantae</taxon>
        <taxon>Streptophyta</taxon>
        <taxon>Embryophyta</taxon>
        <taxon>Tracheophyta</taxon>
        <taxon>Spermatophyta</taxon>
        <taxon>Magnoliopsida</taxon>
        <taxon>eudicotyledons</taxon>
        <taxon>Gunneridae</taxon>
        <taxon>Pentapetalae</taxon>
        <taxon>rosids</taxon>
        <taxon>fabids</taxon>
        <taxon>Fabales</taxon>
        <taxon>Fabaceae</taxon>
        <taxon>Papilionoideae</taxon>
        <taxon>50 kb inversion clade</taxon>
        <taxon>NPAAA clade</taxon>
        <taxon>indigoferoid/millettioid clade</taxon>
        <taxon>Phaseoleae</taxon>
        <taxon>Phaseolus</taxon>
    </lineage>
</organism>
<keyword evidence="2" id="KW-1185">Reference proteome</keyword>
<accession>A0AAN9M1H0</accession>
<dbReference type="AlphaFoldDB" id="A0AAN9M1H0"/>
<proteinExistence type="predicted"/>
<evidence type="ECO:0000313" key="2">
    <source>
        <dbReference type="Proteomes" id="UP001374584"/>
    </source>
</evidence>
<protein>
    <submittedName>
        <fullName evidence="1">Uncharacterized protein</fullName>
    </submittedName>
</protein>